<evidence type="ECO:0000313" key="1">
    <source>
        <dbReference type="EMBL" id="CAJ2629799.1"/>
    </source>
</evidence>
<protein>
    <submittedName>
        <fullName evidence="1">Uncharacterized protein</fullName>
    </submittedName>
</protein>
<gene>
    <name evidence="1" type="ORF">MILVUS5_LOCUS1708</name>
</gene>
<comment type="caution">
    <text evidence="1">The sequence shown here is derived from an EMBL/GenBank/DDBJ whole genome shotgun (WGS) entry which is preliminary data.</text>
</comment>
<evidence type="ECO:0000313" key="2">
    <source>
        <dbReference type="Proteomes" id="UP001177021"/>
    </source>
</evidence>
<keyword evidence="2" id="KW-1185">Reference proteome</keyword>
<reference evidence="1" key="1">
    <citation type="submission" date="2023-10" db="EMBL/GenBank/DDBJ databases">
        <authorList>
            <person name="Rodriguez Cubillos JULIANA M."/>
            <person name="De Vega J."/>
        </authorList>
    </citation>
    <scope>NUCLEOTIDE SEQUENCE</scope>
</reference>
<dbReference type="Proteomes" id="UP001177021">
    <property type="component" value="Unassembled WGS sequence"/>
</dbReference>
<dbReference type="EMBL" id="CASHSV030000001">
    <property type="protein sequence ID" value="CAJ2629799.1"/>
    <property type="molecule type" value="Genomic_DNA"/>
</dbReference>
<sequence length="246" mass="28053">MRRFYAHHSTMIHVIDGDVDTSTIIRDDLDKIEKHLKEFNVDTVDIKSNNCLDCSFSLAVLLVVMGSVKLKDKAICRDFVHTMYLAPHWKKNAKKRGYFIFNDILHIITQCSDVRVHSKQVLPLKSQDIDPRFLSVSNLPSPNSPEFFGPKTKSNLSSNLPTRRSNRSRLSSRSLHLKSKGASSVSVCTLLDKPARRKVDVQLVGEGKFYRGFECPDSFVVGYGMDFDELYRNLPYIGVLKPEHYS</sequence>
<organism evidence="1 2">
    <name type="scientific">Trifolium pratense</name>
    <name type="common">Red clover</name>
    <dbReference type="NCBI Taxonomy" id="57577"/>
    <lineage>
        <taxon>Eukaryota</taxon>
        <taxon>Viridiplantae</taxon>
        <taxon>Streptophyta</taxon>
        <taxon>Embryophyta</taxon>
        <taxon>Tracheophyta</taxon>
        <taxon>Spermatophyta</taxon>
        <taxon>Magnoliopsida</taxon>
        <taxon>eudicotyledons</taxon>
        <taxon>Gunneridae</taxon>
        <taxon>Pentapetalae</taxon>
        <taxon>rosids</taxon>
        <taxon>fabids</taxon>
        <taxon>Fabales</taxon>
        <taxon>Fabaceae</taxon>
        <taxon>Papilionoideae</taxon>
        <taxon>50 kb inversion clade</taxon>
        <taxon>NPAAA clade</taxon>
        <taxon>Hologalegina</taxon>
        <taxon>IRL clade</taxon>
        <taxon>Trifolieae</taxon>
        <taxon>Trifolium</taxon>
    </lineage>
</organism>
<proteinExistence type="predicted"/>
<name>A0ACB0ICR7_TRIPR</name>
<accession>A0ACB0ICR7</accession>